<evidence type="ECO:0000256" key="14">
    <source>
        <dbReference type="ARBA" id="ARBA00030462"/>
    </source>
</evidence>
<evidence type="ECO:0000256" key="1">
    <source>
        <dbReference type="ARBA" id="ARBA00004613"/>
    </source>
</evidence>
<proteinExistence type="inferred from homology"/>
<evidence type="ECO:0000313" key="18">
    <source>
        <dbReference type="Proteomes" id="UP000245320"/>
    </source>
</evidence>
<dbReference type="GO" id="GO:1900229">
    <property type="term" value="P:negative regulation of single-species biofilm formation in or on host organism"/>
    <property type="evidence" value="ECO:0007669"/>
    <property type="project" value="TreeGrafter"/>
</dbReference>
<name>A0A2U3V4C1_TURTR</name>
<keyword evidence="5" id="KW-0929">Antimicrobial</keyword>
<evidence type="ECO:0000256" key="10">
    <source>
        <dbReference type="ARBA" id="ARBA00023121"/>
    </source>
</evidence>
<evidence type="ECO:0000256" key="6">
    <source>
        <dbReference type="ARBA" id="ARBA00022588"/>
    </source>
</evidence>
<feature type="domain" description="Lipid-binding serum glycoprotein N-terminal" evidence="17">
    <location>
        <begin position="61"/>
        <end position="231"/>
    </location>
</feature>
<evidence type="ECO:0000256" key="2">
    <source>
        <dbReference type="ARBA" id="ARBA00009020"/>
    </source>
</evidence>
<comment type="subunit">
    <text evidence="13">Monomer. Interacts (via N-terminus) with SCNN1B, a subunit of the heterotrimeric epithelial sodium channel (ENaC); this inhibits proteolytic activation of ENaC.</text>
</comment>
<dbReference type="GO" id="GO:0061844">
    <property type="term" value="P:antimicrobial humoral immune response mediated by antimicrobial peptide"/>
    <property type="evidence" value="ECO:0007669"/>
    <property type="project" value="TreeGrafter"/>
</dbReference>
<dbReference type="FunCoup" id="A0A2U3V4C1">
    <property type="interactions" value="54"/>
</dbReference>
<feature type="signal peptide" evidence="16">
    <location>
        <begin position="1"/>
        <end position="23"/>
    </location>
</feature>
<evidence type="ECO:0000256" key="8">
    <source>
        <dbReference type="ARBA" id="ARBA00022859"/>
    </source>
</evidence>
<dbReference type="OrthoDB" id="9835719at2759"/>
<dbReference type="GO" id="GO:0045087">
    <property type="term" value="P:innate immune response"/>
    <property type="evidence" value="ECO:0007669"/>
    <property type="project" value="UniProtKB-KW"/>
</dbReference>
<keyword evidence="7 16" id="KW-0732">Signal</keyword>
<dbReference type="SMR" id="A0A2U3V4C1"/>
<sequence length="263" mass="27874">MFQTGRLVVFCGLLAQTMVLLEALTLPLDQTLPLPVTPSLALSPTDLAGSLTSALSNALLAEDLLDTLENLPLLDILKTGGNSPSRQRGGLLGKVPLLTPLLNNIVDLKTTDPQLLELVLLKSPDGHRLYVTIPLAMVLSVKMPLFGSPLKLAVKLNITSELLAVKDEQEKFYIVHCNCTFSPGSLQISLLDGSGALPSESLIDNITGILNNVLPGLVQGKVCPLVTEALDHLDATLVHSTVNALMYGLESKSQLCGKGPGLC</sequence>
<dbReference type="PANTHER" id="PTHR47015:SF1">
    <property type="entry name" value="BPI FOLD-CONTAINING FAMILY A MEMBER 1"/>
    <property type="match status" value="1"/>
</dbReference>
<dbReference type="CTD" id="51297"/>
<dbReference type="GO" id="GO:0019731">
    <property type="term" value="P:antibacterial humoral response"/>
    <property type="evidence" value="ECO:0007669"/>
    <property type="project" value="TreeGrafter"/>
</dbReference>
<comment type="subcellular location">
    <subcellularLocation>
        <location evidence="1">Secreted</location>
    </subcellularLocation>
</comment>
<evidence type="ECO:0000256" key="13">
    <source>
        <dbReference type="ARBA" id="ARBA00025926"/>
    </source>
</evidence>
<keyword evidence="8" id="KW-0391">Immunity</keyword>
<evidence type="ECO:0000256" key="15">
    <source>
        <dbReference type="ARBA" id="ARBA00045411"/>
    </source>
</evidence>
<evidence type="ECO:0000313" key="19">
    <source>
        <dbReference type="RefSeq" id="XP_004319467.1"/>
    </source>
</evidence>
<dbReference type="GO" id="GO:0008289">
    <property type="term" value="F:lipid binding"/>
    <property type="evidence" value="ECO:0007669"/>
    <property type="project" value="UniProtKB-KW"/>
</dbReference>
<dbReference type="Gene3D" id="3.15.10.10">
    <property type="entry name" value="Bactericidal permeability-increasing protein, domain 1"/>
    <property type="match status" value="1"/>
</dbReference>
<dbReference type="InParanoid" id="A0A2U3V4C1"/>
<keyword evidence="9" id="KW-0044">Antibiotic</keyword>
<dbReference type="STRING" id="9739.ENSTTRP00000010301"/>
<accession>A0A2U3V4C1</accession>
<gene>
    <name evidence="19" type="primary">BPIFA1</name>
</gene>
<dbReference type="InterPro" id="IPR051902">
    <property type="entry name" value="BPI_fold-superfamily_member"/>
</dbReference>
<keyword evidence="12" id="KW-0325">Glycoprotein</keyword>
<evidence type="ECO:0000256" key="3">
    <source>
        <dbReference type="ARBA" id="ARBA00018715"/>
    </source>
</evidence>
<evidence type="ECO:0000256" key="9">
    <source>
        <dbReference type="ARBA" id="ARBA00023022"/>
    </source>
</evidence>
<evidence type="ECO:0000256" key="16">
    <source>
        <dbReference type="SAM" id="SignalP"/>
    </source>
</evidence>
<feature type="chain" id="PRO_5015576699" description="BPI fold-containing family A member 1" evidence="16">
    <location>
        <begin position="24"/>
        <end position="263"/>
    </location>
</feature>
<dbReference type="GO" id="GO:0002395">
    <property type="term" value="P:immune response in nasopharyngeal-associated lymphoid tissue"/>
    <property type="evidence" value="ECO:0007669"/>
    <property type="project" value="TreeGrafter"/>
</dbReference>
<dbReference type="InterPro" id="IPR017942">
    <property type="entry name" value="Lipid-bd_serum_glycop_N"/>
</dbReference>
<dbReference type="RefSeq" id="XP_004319467.1">
    <property type="nucleotide sequence ID" value="XM_004319419.3"/>
</dbReference>
<organism evidence="18 19">
    <name type="scientific">Tursiops truncatus</name>
    <name type="common">Atlantic bottle-nosed dolphin</name>
    <name type="synonym">Delphinus truncatus</name>
    <dbReference type="NCBI Taxonomy" id="9739"/>
    <lineage>
        <taxon>Eukaryota</taxon>
        <taxon>Metazoa</taxon>
        <taxon>Chordata</taxon>
        <taxon>Craniata</taxon>
        <taxon>Vertebrata</taxon>
        <taxon>Euteleostomi</taxon>
        <taxon>Mammalia</taxon>
        <taxon>Eutheria</taxon>
        <taxon>Laurasiatheria</taxon>
        <taxon>Artiodactyla</taxon>
        <taxon>Whippomorpha</taxon>
        <taxon>Cetacea</taxon>
        <taxon>Odontoceti</taxon>
        <taxon>Delphinidae</taxon>
        <taxon>Tursiops</taxon>
    </lineage>
</organism>
<keyword evidence="10" id="KW-0446">Lipid-binding</keyword>
<comment type="similarity">
    <text evidence="2">Belongs to the BPI/LBP/Plunc superfamily. Plunc family.</text>
</comment>
<protein>
    <recommendedName>
        <fullName evidence="3">BPI fold-containing family A member 1</fullName>
    </recommendedName>
    <alternativeName>
        <fullName evidence="14">Palate lung and nasal epithelium clone protein</fullName>
    </alternativeName>
</protein>
<dbReference type="AlphaFoldDB" id="A0A2U3V4C1"/>
<dbReference type="GO" id="GO:0043129">
    <property type="term" value="P:surfactant homeostasis"/>
    <property type="evidence" value="ECO:0007669"/>
    <property type="project" value="TreeGrafter"/>
</dbReference>
<keyword evidence="4" id="KW-0964">Secreted</keyword>
<dbReference type="Proteomes" id="UP000245320">
    <property type="component" value="Chromosome 15"/>
</dbReference>
<dbReference type="GO" id="GO:0005615">
    <property type="term" value="C:extracellular space"/>
    <property type="evidence" value="ECO:0007669"/>
    <property type="project" value="TreeGrafter"/>
</dbReference>
<evidence type="ECO:0000256" key="7">
    <source>
        <dbReference type="ARBA" id="ARBA00022729"/>
    </source>
</evidence>
<reference evidence="19" key="1">
    <citation type="submission" date="2025-08" db="UniProtKB">
        <authorList>
            <consortium name="RefSeq"/>
        </authorList>
    </citation>
    <scope>IDENTIFICATION</scope>
    <source>
        <tissue evidence="19">Spleen</tissue>
    </source>
</reference>
<comment type="function">
    <text evidence="15">Lipid-binding protein which shows high specificity for the surfactant phospholipid dipalmitoylphosphatidylcholine (DPPC). Plays a role in the innate immune responses of the upper airways. Reduces the surface tension in secretions from airway epithelia and inhibits the formation of biofilm by pathogenic Gram-negative bacteria, such as P.aeruginosa and K.pneumoniae. Negatively regulates proteolytic cleavage of SCNN1G, an event that is required for activation of the epithelial sodium channel (ENaC), and thereby contributes to airway surface liquid homeostasis and proper clearance of mucus. Plays a role in the airway inflammatory response after exposure to irritants. May attract macrophages and neutrophils.</text>
</comment>
<dbReference type="Pfam" id="PF01273">
    <property type="entry name" value="LBP_BPI_CETP"/>
    <property type="match status" value="1"/>
</dbReference>
<evidence type="ECO:0000256" key="4">
    <source>
        <dbReference type="ARBA" id="ARBA00022525"/>
    </source>
</evidence>
<dbReference type="GeneID" id="101324531"/>
<keyword evidence="11" id="KW-1015">Disulfide bond</keyword>
<keyword evidence="18" id="KW-1185">Reference proteome</keyword>
<dbReference type="SUPFAM" id="SSF55394">
    <property type="entry name" value="Bactericidal permeability-increasing protein, BPI"/>
    <property type="match status" value="1"/>
</dbReference>
<evidence type="ECO:0000256" key="11">
    <source>
        <dbReference type="ARBA" id="ARBA00023157"/>
    </source>
</evidence>
<dbReference type="InterPro" id="IPR017943">
    <property type="entry name" value="Bactericidal_perm-incr_a/b_dom"/>
</dbReference>
<dbReference type="PANTHER" id="PTHR47015">
    <property type="entry name" value="BPI FOLD-CONTAINING FAMILY A MEMBER 1"/>
    <property type="match status" value="1"/>
</dbReference>
<evidence type="ECO:0000256" key="5">
    <source>
        <dbReference type="ARBA" id="ARBA00022529"/>
    </source>
</evidence>
<keyword evidence="6" id="KW-0399">Innate immunity</keyword>
<evidence type="ECO:0000259" key="17">
    <source>
        <dbReference type="Pfam" id="PF01273"/>
    </source>
</evidence>
<evidence type="ECO:0000256" key="12">
    <source>
        <dbReference type="ARBA" id="ARBA00023180"/>
    </source>
</evidence>